<dbReference type="InterPro" id="IPR008928">
    <property type="entry name" value="6-hairpin_glycosidase_sf"/>
</dbReference>
<dbReference type="Pfam" id="PF16510">
    <property type="entry name" value="P22_portal"/>
    <property type="match status" value="1"/>
</dbReference>
<dbReference type="EMBL" id="AIMA01000004">
    <property type="protein sequence ID" value="EJF91322.1"/>
    <property type="molecule type" value="Genomic_DNA"/>
</dbReference>
<dbReference type="Proteomes" id="UP000009017">
    <property type="component" value="Unassembled WGS sequence"/>
</dbReference>
<feature type="region of interest" description="Disordered" evidence="1">
    <location>
        <begin position="579"/>
        <end position="604"/>
    </location>
</feature>
<reference evidence="2 3" key="1">
    <citation type="submission" date="2012-03" db="EMBL/GenBank/DDBJ databases">
        <title>The Genome Sequence of Bartonella melophagi K-2C.</title>
        <authorList>
            <consortium name="The Broad Institute Genome Sequencing Platform"/>
            <consortium name="The Broad Institute Genome Sequencing Center for Infectious Disease"/>
            <person name="Feldgarden M."/>
            <person name="Kirby J."/>
            <person name="Kosoy M."/>
            <person name="Birtles R."/>
            <person name="Probert W.S."/>
            <person name="Chiaraviglio L."/>
            <person name="Young S.K."/>
            <person name="Zeng Q."/>
            <person name="Gargeya S."/>
            <person name="Fitzgerald M."/>
            <person name="Haas B."/>
            <person name="Abouelleil A."/>
            <person name="Alvarado L."/>
            <person name="Arachchi H.M."/>
            <person name="Berlin A."/>
            <person name="Chapman S.B."/>
            <person name="Gearin G."/>
            <person name="Goldberg J."/>
            <person name="Griggs A."/>
            <person name="Gujja S."/>
            <person name="Hansen M."/>
            <person name="Heiman D."/>
            <person name="Howarth C."/>
            <person name="Larimer J."/>
            <person name="Lui A."/>
            <person name="MacDonald P.J.P."/>
            <person name="McCowen C."/>
            <person name="Montmayeur A."/>
            <person name="Murphy C."/>
            <person name="Neiman D."/>
            <person name="Pearson M."/>
            <person name="Priest M."/>
            <person name="Roberts A."/>
            <person name="Saif S."/>
            <person name="Shea T."/>
            <person name="Sisk P."/>
            <person name="Stolte C."/>
            <person name="Sykes S."/>
            <person name="Wortman J."/>
            <person name="Nusbaum C."/>
            <person name="Birren B."/>
        </authorList>
    </citation>
    <scope>NUCLEOTIDE SEQUENCE [LARGE SCALE GENOMIC DNA]</scope>
    <source>
        <strain evidence="2 3">K-2C</strain>
    </source>
</reference>
<comment type="caution">
    <text evidence="2">The sequence shown here is derived from an EMBL/GenBank/DDBJ whole genome shotgun (WGS) entry which is preliminary data.</text>
</comment>
<dbReference type="PATRIC" id="fig|1094557.3.peg.414"/>
<sequence>MGDFFMDQQTSFINPIETLQHQALFKKLVAWYQEDIAHVEQWRKNAQEDYDFYNGRQWNEQDLAVLREHNRPVMTFNRIAPLVNAVIGAERNNKRQVQFIPRQPGAALANQILTGAAEWFRDEADGEYEDSDAFQDAIICGMGWTDTRLDYEDDPNGKPVIARLDPMKMVWDVSAVKPNLIDAQRLWYIDEKPLEIAQEMFPDVHWSDLHADWAHHLVSTRSGRSGAQSYGDTIDDEFSYHERTMVTLAECRWFEREVYYKVFNLETGQYSDYSEEDFQFLRKNNPHIQATRLTRKVVKRAFLGKRLLEAPDKPLVPPSQLGWECITGYFDKFSRHFYGVVKPAKDPQRWANKYFSQVMHLLNSQSKGGVMAERDAFDDDRQAMESWARADSITWLKSGALAGGRIQPKPAGQFPNGFFQLFNEAKGAISQVTGLSAEFVGTRAVNQPGVLEEQRRQSSLNLLASFFDGLRRYRQRQGKIILYLIQNYLSDGRLVRIAGEENAQYVPLTREVITSLEYDIVVDDAPTSPNEKERTFSMIMQLLPLMQNFATPDIMLDLLRYSPLPASLIHKIATKAGQQQEQLHSDQQVGAQNEGIQENGSAQETKQAIQALLRMAQNAQQTS</sequence>
<evidence type="ECO:0000313" key="2">
    <source>
        <dbReference type="EMBL" id="EJF91322.1"/>
    </source>
</evidence>
<gene>
    <name evidence="2" type="ORF">ME3_00388</name>
</gene>
<proteinExistence type="predicted"/>
<organism evidence="2 3">
    <name type="scientific">Bartonella melophagi K-2C</name>
    <dbReference type="NCBI Taxonomy" id="1094557"/>
    <lineage>
        <taxon>Bacteria</taxon>
        <taxon>Pseudomonadati</taxon>
        <taxon>Pseudomonadota</taxon>
        <taxon>Alphaproteobacteria</taxon>
        <taxon>Hyphomicrobiales</taxon>
        <taxon>Bartonellaceae</taxon>
        <taxon>Bartonella</taxon>
    </lineage>
</organism>
<dbReference type="AlphaFoldDB" id="J1K1I5"/>
<evidence type="ECO:0000313" key="3">
    <source>
        <dbReference type="Proteomes" id="UP000009017"/>
    </source>
</evidence>
<protein>
    <recommendedName>
        <fullName evidence="4">Phage portal protein</fullName>
    </recommendedName>
</protein>
<dbReference type="InterPro" id="IPR032427">
    <property type="entry name" value="P22_portal"/>
</dbReference>
<dbReference type="eggNOG" id="COG3170">
    <property type="taxonomic scope" value="Bacteria"/>
</dbReference>
<evidence type="ECO:0000256" key="1">
    <source>
        <dbReference type="SAM" id="MobiDB-lite"/>
    </source>
</evidence>
<dbReference type="SUPFAM" id="SSF48208">
    <property type="entry name" value="Six-hairpin glycosidases"/>
    <property type="match status" value="1"/>
</dbReference>
<keyword evidence="3" id="KW-1185">Reference proteome</keyword>
<accession>J1K1I5</accession>
<name>J1K1I5_9HYPH</name>
<dbReference type="HOGENOM" id="CLU_443244_0_0_5"/>
<dbReference type="GO" id="GO:0005975">
    <property type="term" value="P:carbohydrate metabolic process"/>
    <property type="evidence" value="ECO:0007669"/>
    <property type="project" value="InterPro"/>
</dbReference>
<evidence type="ECO:0008006" key="4">
    <source>
        <dbReference type="Google" id="ProtNLM"/>
    </source>
</evidence>